<protein>
    <submittedName>
        <fullName evidence="1">Six-cysteine ranthipeptide SCIFF</fullName>
    </submittedName>
</protein>
<dbReference type="EMBL" id="DWWA01000045">
    <property type="protein sequence ID" value="HJC72845.1"/>
    <property type="molecule type" value="Genomic_DNA"/>
</dbReference>
<proteinExistence type="predicted"/>
<reference evidence="1" key="1">
    <citation type="journal article" date="2021" name="PeerJ">
        <title>Extensive microbial diversity within the chicken gut microbiome revealed by metagenomics and culture.</title>
        <authorList>
            <person name="Gilroy R."/>
            <person name="Ravi A."/>
            <person name="Getino M."/>
            <person name="Pursley I."/>
            <person name="Horton D.L."/>
            <person name="Alikhan N.F."/>
            <person name="Baker D."/>
            <person name="Gharbi K."/>
            <person name="Hall N."/>
            <person name="Watson M."/>
            <person name="Adriaenssens E.M."/>
            <person name="Foster-Nyarko E."/>
            <person name="Jarju S."/>
            <person name="Secka A."/>
            <person name="Antonio M."/>
            <person name="Oren A."/>
            <person name="Chaudhuri R.R."/>
            <person name="La Ragione R."/>
            <person name="Hildebrand F."/>
            <person name="Pallen M.J."/>
        </authorList>
    </citation>
    <scope>NUCLEOTIDE SEQUENCE</scope>
    <source>
        <strain evidence="1">5933</strain>
    </source>
</reference>
<sequence length="51" mass="5357">MTRIQTIETRDLAQSAVNGGCGECQTSCQSACKTSCGVANQLCENSDEKDA</sequence>
<gene>
    <name evidence="1" type="primary">scfA</name>
    <name evidence="1" type="ORF">H9698_08660</name>
</gene>
<dbReference type="InterPro" id="IPR023975">
    <property type="entry name" value="Six-Cys_pep_SCIFF"/>
</dbReference>
<dbReference type="Pfam" id="PF13165">
    <property type="entry name" value="SCIFF"/>
    <property type="match status" value="1"/>
</dbReference>
<accession>A0A9D2Q7J0</accession>
<name>A0A9D2Q7J0_9FIRM</name>
<dbReference type="AlphaFoldDB" id="A0A9D2Q7J0"/>
<evidence type="ECO:0000313" key="2">
    <source>
        <dbReference type="Proteomes" id="UP000823918"/>
    </source>
</evidence>
<comment type="caution">
    <text evidence="1">The sequence shown here is derived from an EMBL/GenBank/DDBJ whole genome shotgun (WGS) entry which is preliminary data.</text>
</comment>
<reference evidence="1" key="2">
    <citation type="submission" date="2021-04" db="EMBL/GenBank/DDBJ databases">
        <authorList>
            <person name="Gilroy R."/>
        </authorList>
    </citation>
    <scope>NUCLEOTIDE SEQUENCE</scope>
    <source>
        <strain evidence="1">5933</strain>
    </source>
</reference>
<dbReference type="NCBIfam" id="TIGR03973">
    <property type="entry name" value="six_Cys_in_45"/>
    <property type="match status" value="1"/>
</dbReference>
<organism evidence="1 2">
    <name type="scientific">Candidatus Ruthenibacterium merdavium</name>
    <dbReference type="NCBI Taxonomy" id="2838752"/>
    <lineage>
        <taxon>Bacteria</taxon>
        <taxon>Bacillati</taxon>
        <taxon>Bacillota</taxon>
        <taxon>Clostridia</taxon>
        <taxon>Eubacteriales</taxon>
        <taxon>Oscillospiraceae</taxon>
        <taxon>Ruthenibacterium</taxon>
    </lineage>
</organism>
<dbReference type="Proteomes" id="UP000823918">
    <property type="component" value="Unassembled WGS sequence"/>
</dbReference>
<evidence type="ECO:0000313" key="1">
    <source>
        <dbReference type="EMBL" id="HJC72845.1"/>
    </source>
</evidence>